<dbReference type="InterPro" id="IPR014500">
    <property type="entry name" value="UCP019307_cupin"/>
</dbReference>
<dbReference type="SUPFAM" id="SSF51182">
    <property type="entry name" value="RmlC-like cupins"/>
    <property type="match status" value="1"/>
</dbReference>
<evidence type="ECO:0000313" key="3">
    <source>
        <dbReference type="Proteomes" id="UP000184206"/>
    </source>
</evidence>
<evidence type="ECO:0000259" key="1">
    <source>
        <dbReference type="Pfam" id="PF07883"/>
    </source>
</evidence>
<dbReference type="PIRSF" id="PIRSF019307">
    <property type="entry name" value="UCP019307"/>
    <property type="match status" value="1"/>
</dbReference>
<dbReference type="AlphaFoldDB" id="A0A1M7IV56"/>
<keyword evidence="3" id="KW-1185">Reference proteome</keyword>
<dbReference type="InterPro" id="IPR047121">
    <property type="entry name" value="YjiB-like"/>
</dbReference>
<dbReference type="InterPro" id="IPR011051">
    <property type="entry name" value="RmlC_Cupin_sf"/>
</dbReference>
<dbReference type="InterPro" id="IPR013096">
    <property type="entry name" value="Cupin_2"/>
</dbReference>
<feature type="domain" description="Cupin type-2" evidence="1">
    <location>
        <begin position="58"/>
        <end position="114"/>
    </location>
</feature>
<dbReference type="Pfam" id="PF07883">
    <property type="entry name" value="Cupin_2"/>
    <property type="match status" value="1"/>
</dbReference>
<protein>
    <submittedName>
        <fullName evidence="2">Uncharacterized protein YjlB</fullName>
    </submittedName>
</protein>
<dbReference type="PANTHER" id="PTHR36448:SF2">
    <property type="entry name" value="CUPIN TYPE-1 DOMAIN-CONTAINING PROTEIN"/>
    <property type="match status" value="1"/>
</dbReference>
<dbReference type="STRING" id="1123231.SAMN02745189_02169"/>
<organism evidence="2 3">
    <name type="scientific">Lacicoccus alkaliphilus DSM 16010</name>
    <dbReference type="NCBI Taxonomy" id="1123231"/>
    <lineage>
        <taxon>Bacteria</taxon>
        <taxon>Bacillati</taxon>
        <taxon>Bacillota</taxon>
        <taxon>Bacilli</taxon>
        <taxon>Bacillales</taxon>
        <taxon>Salinicoccaceae</taxon>
        <taxon>Lacicoccus</taxon>
    </lineage>
</organism>
<proteinExistence type="predicted"/>
<gene>
    <name evidence="2" type="ORF">SAMN02745189_02169</name>
</gene>
<dbReference type="RefSeq" id="WP_072710591.1">
    <property type="nucleotide sequence ID" value="NZ_FRCF01000011.1"/>
</dbReference>
<evidence type="ECO:0000313" key="2">
    <source>
        <dbReference type="EMBL" id="SHM44569.1"/>
    </source>
</evidence>
<dbReference type="InterPro" id="IPR014710">
    <property type="entry name" value="RmlC-like_jellyroll"/>
</dbReference>
<dbReference type="CDD" id="cd02219">
    <property type="entry name" value="cupin_YjlB-like"/>
    <property type="match status" value="1"/>
</dbReference>
<reference evidence="2 3" key="1">
    <citation type="submission" date="2016-11" db="EMBL/GenBank/DDBJ databases">
        <authorList>
            <person name="Jaros S."/>
            <person name="Januszkiewicz K."/>
            <person name="Wedrychowicz H."/>
        </authorList>
    </citation>
    <scope>NUCLEOTIDE SEQUENCE [LARGE SCALE GENOMIC DNA]</scope>
    <source>
        <strain evidence="2 3">DSM 16010</strain>
    </source>
</reference>
<dbReference type="PANTHER" id="PTHR36448">
    <property type="entry name" value="BLR7373 PROTEIN"/>
    <property type="match status" value="1"/>
</dbReference>
<dbReference type="OrthoDB" id="9791759at2"/>
<dbReference type="EMBL" id="FRCF01000011">
    <property type="protein sequence ID" value="SHM44569.1"/>
    <property type="molecule type" value="Genomic_DNA"/>
</dbReference>
<sequence length="169" mass="18798">MKDAKETEIIQIEVEDDGRIPNHWKLPLLIYKAALEPNDDAVEILNANGWSGEWLGSVHPFHHYHSNTHEVLVVDAGTATLQLGGELGEKVDAEPGDVIILPAGYGHKMIEASDDYRNYGAYPGGKTFDMCYGESDERPEVLDNIKDVPMPDADPVYGEDGPLFNYWND</sequence>
<dbReference type="Gene3D" id="2.60.120.10">
    <property type="entry name" value="Jelly Rolls"/>
    <property type="match status" value="1"/>
</dbReference>
<dbReference type="Proteomes" id="UP000184206">
    <property type="component" value="Unassembled WGS sequence"/>
</dbReference>
<accession>A0A1M7IV56</accession>
<name>A0A1M7IV56_9BACL</name>